<gene>
    <name evidence="2" type="ORF">Fcan01_15422</name>
</gene>
<dbReference type="EMBL" id="LNIX01000010">
    <property type="protein sequence ID" value="OXA49255.1"/>
    <property type="molecule type" value="Genomic_DNA"/>
</dbReference>
<feature type="signal peptide" evidence="1">
    <location>
        <begin position="1"/>
        <end position="22"/>
    </location>
</feature>
<sequence>MDPIRCKILLIVHLYITQTCLSQNIYQITNFEDNVHSLSSSCYLSISYFGNFHVPPNIQRPYQLSKYISLDKKNVSNPIQANLLVQPIHPIFRPRHHHLCLRFMIIIPPGLSQEYKTVEFYTLQWDHDFEAD</sequence>
<comment type="caution">
    <text evidence="2">The sequence shown here is derived from an EMBL/GenBank/DDBJ whole genome shotgun (WGS) entry which is preliminary data.</text>
</comment>
<dbReference type="AlphaFoldDB" id="A0A226DUT2"/>
<evidence type="ECO:0000313" key="3">
    <source>
        <dbReference type="Proteomes" id="UP000198287"/>
    </source>
</evidence>
<proteinExistence type="predicted"/>
<accession>A0A226DUT2</accession>
<protein>
    <submittedName>
        <fullName evidence="2">Uncharacterized protein</fullName>
    </submittedName>
</protein>
<evidence type="ECO:0000313" key="2">
    <source>
        <dbReference type="EMBL" id="OXA49255.1"/>
    </source>
</evidence>
<evidence type="ECO:0000256" key="1">
    <source>
        <dbReference type="SAM" id="SignalP"/>
    </source>
</evidence>
<dbReference type="Proteomes" id="UP000198287">
    <property type="component" value="Unassembled WGS sequence"/>
</dbReference>
<name>A0A226DUT2_FOLCA</name>
<feature type="chain" id="PRO_5012895105" evidence="1">
    <location>
        <begin position="23"/>
        <end position="132"/>
    </location>
</feature>
<keyword evidence="3" id="KW-1185">Reference proteome</keyword>
<reference evidence="2 3" key="1">
    <citation type="submission" date="2015-12" db="EMBL/GenBank/DDBJ databases">
        <title>The genome of Folsomia candida.</title>
        <authorList>
            <person name="Faddeeva A."/>
            <person name="Derks M.F."/>
            <person name="Anvar Y."/>
            <person name="Smit S."/>
            <person name="Van Straalen N."/>
            <person name="Roelofs D."/>
        </authorList>
    </citation>
    <scope>NUCLEOTIDE SEQUENCE [LARGE SCALE GENOMIC DNA]</scope>
    <source>
        <strain evidence="2 3">VU population</strain>
        <tissue evidence="2">Whole body</tissue>
    </source>
</reference>
<keyword evidence="1" id="KW-0732">Signal</keyword>
<organism evidence="2 3">
    <name type="scientific">Folsomia candida</name>
    <name type="common">Springtail</name>
    <dbReference type="NCBI Taxonomy" id="158441"/>
    <lineage>
        <taxon>Eukaryota</taxon>
        <taxon>Metazoa</taxon>
        <taxon>Ecdysozoa</taxon>
        <taxon>Arthropoda</taxon>
        <taxon>Hexapoda</taxon>
        <taxon>Collembola</taxon>
        <taxon>Entomobryomorpha</taxon>
        <taxon>Isotomoidea</taxon>
        <taxon>Isotomidae</taxon>
        <taxon>Proisotominae</taxon>
        <taxon>Folsomia</taxon>
    </lineage>
</organism>